<dbReference type="EMBL" id="AMRL01000034">
    <property type="protein sequence ID" value="EKE68713.1"/>
    <property type="molecule type" value="Genomic_DNA"/>
</dbReference>
<gene>
    <name evidence="1" type="ORF">P24_17267</name>
</gene>
<proteinExistence type="predicted"/>
<sequence length="150" mass="16020">MGKAVSLDHAGVYEVIEAYRLPYYLAAAFEAVVCAGRFGVPVRTDLARAVAYLNRMQRCTTPAMKPKPARASVQRRLPPSKVTGLLVGAGKWPGSWQHESERAGIAALLLLSVCQVSVLGNHVTTGPNALLIAAHYLTEIVNAPVQGRAS</sequence>
<dbReference type="STRING" id="1207063.P24_17267"/>
<evidence type="ECO:0000313" key="2">
    <source>
        <dbReference type="Proteomes" id="UP000006746"/>
    </source>
</evidence>
<keyword evidence="2" id="KW-1185">Reference proteome</keyword>
<dbReference type="RefSeq" id="WP_008946055.1">
    <property type="nucleotide sequence ID" value="NZ_AMRL01000034.1"/>
</dbReference>
<name>K2J0Y8_9PROT</name>
<comment type="caution">
    <text evidence="1">The sequence shown here is derived from an EMBL/GenBank/DDBJ whole genome shotgun (WGS) entry which is preliminary data.</text>
</comment>
<protein>
    <submittedName>
        <fullName evidence="1">Uncharacterized protein</fullName>
    </submittedName>
</protein>
<accession>K2J0Y8</accession>
<evidence type="ECO:0000313" key="1">
    <source>
        <dbReference type="EMBL" id="EKE68713.1"/>
    </source>
</evidence>
<dbReference type="AlphaFoldDB" id="K2J0Y8"/>
<reference evidence="1 2" key="1">
    <citation type="journal article" date="2012" name="J. Bacteriol.">
        <title>Genome Sequence of Oceanibaculum indicum Type Strain P24.</title>
        <authorList>
            <person name="Lai Q."/>
            <person name="Shao Z."/>
        </authorList>
    </citation>
    <scope>NUCLEOTIDE SEQUENCE [LARGE SCALE GENOMIC DNA]</scope>
    <source>
        <strain evidence="1 2">P24</strain>
    </source>
</reference>
<dbReference type="Proteomes" id="UP000006746">
    <property type="component" value="Unassembled WGS sequence"/>
</dbReference>
<organism evidence="1 2">
    <name type="scientific">Oceanibaculum indicum P24</name>
    <dbReference type="NCBI Taxonomy" id="1207063"/>
    <lineage>
        <taxon>Bacteria</taxon>
        <taxon>Pseudomonadati</taxon>
        <taxon>Pseudomonadota</taxon>
        <taxon>Alphaproteobacteria</taxon>
        <taxon>Rhodospirillales</taxon>
        <taxon>Oceanibaculaceae</taxon>
        <taxon>Oceanibaculum</taxon>
    </lineage>
</organism>